<gene>
    <name evidence="2" type="ORF">FY036_14900</name>
</gene>
<sequence length="266" mass="26862">MTGIEGVWIEFLVRAGATAFVVIFIAWAAARFNSLVGGVLVGLPIVLGPAFFFMTLEHEPPFVAETAAGALYSLTATQAFLAFYIIAAGRLSAVGATLAAAIAWVATALPLAFAPHPLPAGVALFVLVTIGLRIALKRFVPASTPPASASRWPLLVLRGVAAGLLVGAVTLAASGLGPSLAGILVSFPIGFCAILLSLNLDHGAAIATKTAYAGLVGVSSLAAFCLTLATTAGITAPWAGFTLGLGASLVVTALCGLLMRGRPALR</sequence>
<name>A0A5D4GW96_9HYPH</name>
<feature type="transmembrane region" description="Helical" evidence="1">
    <location>
        <begin position="6"/>
        <end position="28"/>
    </location>
</feature>
<feature type="transmembrane region" description="Helical" evidence="1">
    <location>
        <begin position="93"/>
        <end position="114"/>
    </location>
</feature>
<keyword evidence="1" id="KW-0472">Membrane</keyword>
<keyword evidence="3" id="KW-1185">Reference proteome</keyword>
<feature type="transmembrane region" description="Helical" evidence="1">
    <location>
        <begin position="179"/>
        <end position="200"/>
    </location>
</feature>
<dbReference type="Proteomes" id="UP000323258">
    <property type="component" value="Unassembled WGS sequence"/>
</dbReference>
<evidence type="ECO:0008006" key="4">
    <source>
        <dbReference type="Google" id="ProtNLM"/>
    </source>
</evidence>
<organism evidence="2 3">
    <name type="scientific">Neoaquamicrobium microcysteis</name>
    <dbReference type="NCBI Taxonomy" id="2682781"/>
    <lineage>
        <taxon>Bacteria</taxon>
        <taxon>Pseudomonadati</taxon>
        <taxon>Pseudomonadota</taxon>
        <taxon>Alphaproteobacteria</taxon>
        <taxon>Hyphomicrobiales</taxon>
        <taxon>Phyllobacteriaceae</taxon>
        <taxon>Neoaquamicrobium</taxon>
    </lineage>
</organism>
<feature type="transmembrane region" description="Helical" evidence="1">
    <location>
        <begin position="35"/>
        <end position="54"/>
    </location>
</feature>
<dbReference type="RefSeq" id="WP_148915526.1">
    <property type="nucleotide sequence ID" value="NZ_VSZS01000064.1"/>
</dbReference>
<feature type="transmembrane region" description="Helical" evidence="1">
    <location>
        <begin position="152"/>
        <end position="173"/>
    </location>
</feature>
<keyword evidence="1" id="KW-1133">Transmembrane helix</keyword>
<feature type="transmembrane region" description="Helical" evidence="1">
    <location>
        <begin position="66"/>
        <end position="86"/>
    </location>
</feature>
<keyword evidence="1" id="KW-0812">Transmembrane</keyword>
<reference evidence="2 3" key="1">
    <citation type="submission" date="2019-08" db="EMBL/GenBank/DDBJ databases">
        <authorList>
            <person name="Seo Y.L."/>
        </authorList>
    </citation>
    <scope>NUCLEOTIDE SEQUENCE [LARGE SCALE GENOMIC DNA]</scope>
    <source>
        <strain evidence="2 3">MaA-C15</strain>
    </source>
</reference>
<proteinExistence type="predicted"/>
<evidence type="ECO:0000313" key="2">
    <source>
        <dbReference type="EMBL" id="TYR31555.1"/>
    </source>
</evidence>
<protein>
    <recommendedName>
        <fullName evidence="4">DUF3147 family protein</fullName>
    </recommendedName>
</protein>
<accession>A0A5D4GW96</accession>
<dbReference type="OrthoDB" id="7848519at2"/>
<feature type="transmembrane region" description="Helical" evidence="1">
    <location>
        <begin position="238"/>
        <end position="259"/>
    </location>
</feature>
<dbReference type="AlphaFoldDB" id="A0A5D4GW96"/>
<evidence type="ECO:0000256" key="1">
    <source>
        <dbReference type="SAM" id="Phobius"/>
    </source>
</evidence>
<feature type="transmembrane region" description="Helical" evidence="1">
    <location>
        <begin position="120"/>
        <end position="140"/>
    </location>
</feature>
<dbReference type="EMBL" id="VSZS01000064">
    <property type="protein sequence ID" value="TYR31555.1"/>
    <property type="molecule type" value="Genomic_DNA"/>
</dbReference>
<evidence type="ECO:0000313" key="3">
    <source>
        <dbReference type="Proteomes" id="UP000323258"/>
    </source>
</evidence>
<comment type="caution">
    <text evidence="2">The sequence shown here is derived from an EMBL/GenBank/DDBJ whole genome shotgun (WGS) entry which is preliminary data.</text>
</comment>
<feature type="transmembrane region" description="Helical" evidence="1">
    <location>
        <begin position="212"/>
        <end position="232"/>
    </location>
</feature>
<reference evidence="2 3" key="2">
    <citation type="submission" date="2019-09" db="EMBL/GenBank/DDBJ databases">
        <title>Mesorhizobium sp. MaA-C15 isolated from Microcystis aeruginosa.</title>
        <authorList>
            <person name="Jeong S.E."/>
            <person name="Jin H.M."/>
            <person name="Jeon C.O."/>
        </authorList>
    </citation>
    <scope>NUCLEOTIDE SEQUENCE [LARGE SCALE GENOMIC DNA]</scope>
    <source>
        <strain evidence="2 3">MaA-C15</strain>
    </source>
</reference>